<dbReference type="GO" id="GO:0008311">
    <property type="term" value="F:double-stranded DNA 3'-5' DNA exonuclease activity"/>
    <property type="evidence" value="ECO:0007669"/>
    <property type="project" value="EnsemblFungi"/>
</dbReference>
<dbReference type="GO" id="GO:0003906">
    <property type="term" value="F:DNA-(apurinic or apyrimidinic site) endonuclease activity"/>
    <property type="evidence" value="ECO:0007669"/>
    <property type="project" value="EnsemblFungi"/>
</dbReference>
<feature type="active site" description="Proton acceptor" evidence="9">
    <location>
        <position position="351"/>
    </location>
</feature>
<dbReference type="PANTHER" id="PTHR22748">
    <property type="entry name" value="AP ENDONUCLEASE"/>
    <property type="match status" value="1"/>
</dbReference>
<feature type="compositionally biased region" description="Polar residues" evidence="13">
    <location>
        <begin position="427"/>
        <end position="440"/>
    </location>
</feature>
<evidence type="ECO:0000256" key="7">
    <source>
        <dbReference type="ARBA" id="ARBA00022842"/>
    </source>
</evidence>
<evidence type="ECO:0000256" key="8">
    <source>
        <dbReference type="ARBA" id="ARBA00023242"/>
    </source>
</evidence>
<keyword evidence="8" id="KW-0539">Nucleus</keyword>
<dbReference type="OMA" id="YTVWNTL"/>
<evidence type="ECO:0000256" key="3">
    <source>
        <dbReference type="ARBA" id="ARBA00022723"/>
    </source>
</evidence>
<dbReference type="InterPro" id="IPR005135">
    <property type="entry name" value="Endo/exonuclease/phosphatase"/>
</dbReference>
<feature type="compositionally biased region" description="Polar residues" evidence="13">
    <location>
        <begin position="449"/>
        <end position="460"/>
    </location>
</feature>
<feature type="binding site" evidence="10">
    <location>
        <position position="18"/>
    </location>
    <ligand>
        <name>Mg(2+)</name>
        <dbReference type="ChEBI" id="CHEBI:18420"/>
        <label>1</label>
    </ligand>
</feature>
<gene>
    <name evidence="15" type="primary">NDAI0B02930</name>
    <name evidence="15" type="ordered locus">NDAI_0B02930</name>
</gene>
<organism evidence="15 16">
    <name type="scientific">Naumovozyma dairenensis (strain ATCC 10597 / BCRC 20456 / CBS 421 / NBRC 0211 / NRRL Y-12639)</name>
    <name type="common">Saccharomyces dairenensis</name>
    <dbReference type="NCBI Taxonomy" id="1071378"/>
    <lineage>
        <taxon>Eukaryota</taxon>
        <taxon>Fungi</taxon>
        <taxon>Dikarya</taxon>
        <taxon>Ascomycota</taxon>
        <taxon>Saccharomycotina</taxon>
        <taxon>Saccharomycetes</taxon>
        <taxon>Saccharomycetales</taxon>
        <taxon>Saccharomycetaceae</taxon>
        <taxon>Naumovozyma</taxon>
    </lineage>
</organism>
<dbReference type="PANTHER" id="PTHR22748:SF4">
    <property type="entry name" value="DNA-(APURINIC OR APYRIMIDINIC SITE) ENDONUCLEASE 2"/>
    <property type="match status" value="1"/>
</dbReference>
<evidence type="ECO:0000256" key="6">
    <source>
        <dbReference type="ARBA" id="ARBA00022833"/>
    </source>
</evidence>
<feature type="site" description="Interaction with DNA substrate" evidence="11">
    <location>
        <position position="351"/>
    </location>
</feature>
<keyword evidence="4 12" id="KW-0863">Zinc-finger</keyword>
<comment type="similarity">
    <text evidence="1">Belongs to the DNA repair enzymes AP/ExoA family.</text>
</comment>
<dbReference type="GO" id="GO:0008270">
    <property type="term" value="F:zinc ion binding"/>
    <property type="evidence" value="ECO:0007669"/>
    <property type="project" value="UniProtKB-KW"/>
</dbReference>
<evidence type="ECO:0000256" key="13">
    <source>
        <dbReference type="SAM" id="MobiDB-lite"/>
    </source>
</evidence>
<dbReference type="Pfam" id="PF06839">
    <property type="entry name" value="Zn_ribbon_GRF"/>
    <property type="match status" value="1"/>
</dbReference>
<keyword evidence="6" id="KW-0862">Zinc</keyword>
<dbReference type="InterPro" id="IPR010666">
    <property type="entry name" value="Znf_GRF"/>
</dbReference>
<evidence type="ECO:0000256" key="4">
    <source>
        <dbReference type="ARBA" id="ARBA00022771"/>
    </source>
</evidence>
<sequence length="556" mass="62821">MSIPKSSKETSLRFLTFNVNAIRTFFHYDPFSSMNENLSKVFSYLDADIITFQELKTETSSIIKWGKLCDFYSFISIPTTKKGYAGVGCWVRKVEPTHPLYKVLHVTKAEEGITGYLTIKKQGRNGEKIRYRDLPSNDTIGGFENITFDDESEALSLDSEGRCVMVELACNIVVISVYCPANSSRTLEGELFRMKFLRVLFKRIENLHHLGKEVVLMGDVNVCRDLIDHAEALEVGGISIKNETTGIEIEAEYQESCRNFILNPDVPYRRLLNQMLTDSIVPELAQTGFLVDTTRMKQSRNRLKMYTVWNTLKNYRPVNYGSRVDYILMTSNLGKAVIEADILPSVNGSDHCPVFTDIDCTFLQVPDDIDYTLIPRFEARFKFDLLNHNILDMFAKRNNNPKRKPSVTLESTPSQKKIKPLKKSTPRSKTIESFFTSSIPQKKPYSDDASISSRTASSPVPSMHRSSESDVSSEADLLTSGNNKSQPSLCSSHKVSGRSSSIKDLFGKPPLCKHGEESILRTSKTSSNPGKRFWICKKPRGDLNNPDASCGFFQWL</sequence>
<accession>G0W6B7</accession>
<evidence type="ECO:0000256" key="12">
    <source>
        <dbReference type="PROSITE-ProRule" id="PRU01343"/>
    </source>
</evidence>
<dbReference type="STRING" id="1071378.G0W6B7"/>
<proteinExistence type="inferred from homology"/>
<evidence type="ECO:0000259" key="14">
    <source>
        <dbReference type="PROSITE" id="PS51999"/>
    </source>
</evidence>
<evidence type="ECO:0000256" key="9">
    <source>
        <dbReference type="PIRSR" id="PIRSR604808-1"/>
    </source>
</evidence>
<feature type="binding site" evidence="10">
    <location>
        <position position="54"/>
    </location>
    <ligand>
        <name>Mg(2+)</name>
        <dbReference type="ChEBI" id="CHEBI:18420"/>
        <label>1</label>
    </ligand>
</feature>
<dbReference type="PROSITE" id="PS51435">
    <property type="entry name" value="AP_NUCLEASE_F1_4"/>
    <property type="match status" value="1"/>
</dbReference>
<feature type="region of interest" description="Disordered" evidence="13">
    <location>
        <begin position="397"/>
        <end position="502"/>
    </location>
</feature>
<evidence type="ECO:0000256" key="1">
    <source>
        <dbReference type="ARBA" id="ARBA00007092"/>
    </source>
</evidence>
<dbReference type="Proteomes" id="UP000000689">
    <property type="component" value="Chromosome 2"/>
</dbReference>
<evidence type="ECO:0000256" key="2">
    <source>
        <dbReference type="ARBA" id="ARBA00013541"/>
    </source>
</evidence>
<dbReference type="HOGENOM" id="CLU_010374_0_0_1"/>
<feature type="site" description="Important for catalytic activity" evidence="11">
    <location>
        <position position="325"/>
    </location>
</feature>
<dbReference type="SUPFAM" id="SSF56219">
    <property type="entry name" value="DNase I-like"/>
    <property type="match status" value="1"/>
</dbReference>
<keyword evidence="10" id="KW-0464">Manganese</keyword>
<protein>
    <recommendedName>
        <fullName evidence="2">DNA-(apurinic or apyrimidinic site) endonuclease 2</fullName>
    </recommendedName>
</protein>
<dbReference type="EMBL" id="HE580268">
    <property type="protein sequence ID" value="CCD23328.1"/>
    <property type="molecule type" value="Genomic_DNA"/>
</dbReference>
<keyword evidence="5" id="KW-0378">Hydrolase</keyword>
<feature type="compositionally biased region" description="Polar residues" evidence="13">
    <location>
        <begin position="479"/>
        <end position="502"/>
    </location>
</feature>
<dbReference type="GeneID" id="11498417"/>
<reference evidence="15 16" key="1">
    <citation type="journal article" date="2011" name="Proc. Natl. Acad. Sci. U.S.A.">
        <title>Evolutionary erosion of yeast sex chromosomes by mating-type switching accidents.</title>
        <authorList>
            <person name="Gordon J.L."/>
            <person name="Armisen D."/>
            <person name="Proux-Wera E."/>
            <person name="Oheigeartaigh S.S."/>
            <person name="Byrne K.P."/>
            <person name="Wolfe K.H."/>
        </authorList>
    </citation>
    <scope>NUCLEOTIDE SEQUENCE [LARGE SCALE GENOMIC DNA]</scope>
    <source>
        <strain evidence="16">ATCC 10597 / BCRC 20456 / CBS 421 / NBRC 0211 / NRRL Y-12639</strain>
    </source>
</reference>
<keyword evidence="7 10" id="KW-0460">Magnesium</keyword>
<dbReference type="GO" id="GO:0006284">
    <property type="term" value="P:base-excision repair"/>
    <property type="evidence" value="ECO:0007669"/>
    <property type="project" value="EnsemblFungi"/>
</dbReference>
<dbReference type="AlphaFoldDB" id="G0W6B7"/>
<dbReference type="OrthoDB" id="391817at2759"/>
<name>G0W6B7_NAUDC</name>
<feature type="active site" evidence="9">
    <location>
        <position position="178"/>
    </location>
</feature>
<dbReference type="Gene3D" id="3.60.10.10">
    <property type="entry name" value="Endonuclease/exonuclease/phosphatase"/>
    <property type="match status" value="1"/>
</dbReference>
<dbReference type="KEGG" id="ndi:NDAI_0B02930"/>
<dbReference type="eggNOG" id="KOG1294">
    <property type="taxonomic scope" value="Eukaryota"/>
</dbReference>
<keyword evidence="16" id="KW-1185">Reference proteome</keyword>
<dbReference type="GO" id="GO:0005634">
    <property type="term" value="C:nucleus"/>
    <property type="evidence" value="ECO:0007669"/>
    <property type="project" value="TreeGrafter"/>
</dbReference>
<keyword evidence="3 10" id="KW-0479">Metal-binding</keyword>
<feature type="domain" description="GRF-type" evidence="14">
    <location>
        <begin position="512"/>
        <end position="556"/>
    </location>
</feature>
<feature type="binding site" evidence="10">
    <location>
        <position position="350"/>
    </location>
    <ligand>
        <name>Mg(2+)</name>
        <dbReference type="ChEBI" id="CHEBI:18420"/>
        <label>1</label>
    </ligand>
</feature>
<comment type="cofactor">
    <cofactor evidence="10">
        <name>Mg(2+)</name>
        <dbReference type="ChEBI" id="CHEBI:18420"/>
    </cofactor>
    <cofactor evidence="10">
        <name>Mn(2+)</name>
        <dbReference type="ChEBI" id="CHEBI:29035"/>
    </cofactor>
    <text evidence="10">Probably binds two magnesium or manganese ions per subunit.</text>
</comment>
<dbReference type="GO" id="GO:0008081">
    <property type="term" value="F:phosphoric diester hydrolase activity"/>
    <property type="evidence" value="ECO:0007669"/>
    <property type="project" value="EnsemblFungi"/>
</dbReference>
<evidence type="ECO:0000313" key="15">
    <source>
        <dbReference type="EMBL" id="CCD23328.1"/>
    </source>
</evidence>
<dbReference type="RefSeq" id="XP_003668571.1">
    <property type="nucleotide sequence ID" value="XM_003668523.1"/>
</dbReference>
<evidence type="ECO:0000256" key="10">
    <source>
        <dbReference type="PIRSR" id="PIRSR604808-2"/>
    </source>
</evidence>
<evidence type="ECO:0000256" key="5">
    <source>
        <dbReference type="ARBA" id="ARBA00022801"/>
    </source>
</evidence>
<feature type="compositionally biased region" description="Basic residues" evidence="13">
    <location>
        <begin position="416"/>
        <end position="426"/>
    </location>
</feature>
<dbReference type="Pfam" id="PF03372">
    <property type="entry name" value="Exo_endo_phos"/>
    <property type="match status" value="1"/>
</dbReference>
<feature type="binding site" evidence="10">
    <location>
        <position position="351"/>
    </location>
    <ligand>
        <name>Mg(2+)</name>
        <dbReference type="ChEBI" id="CHEBI:18420"/>
        <label>1</label>
    </ligand>
</feature>
<dbReference type="InterPro" id="IPR004808">
    <property type="entry name" value="AP_endonuc_1"/>
</dbReference>
<evidence type="ECO:0000313" key="16">
    <source>
        <dbReference type="Proteomes" id="UP000000689"/>
    </source>
</evidence>
<dbReference type="InterPro" id="IPR036691">
    <property type="entry name" value="Endo/exonu/phosph_ase_sf"/>
</dbReference>
<feature type="binding site" evidence="10">
    <location>
        <position position="219"/>
    </location>
    <ligand>
        <name>Mg(2+)</name>
        <dbReference type="ChEBI" id="CHEBI:18420"/>
        <label>1</label>
    </ligand>
</feature>
<dbReference type="PROSITE" id="PS51999">
    <property type="entry name" value="ZF_GRF"/>
    <property type="match status" value="1"/>
</dbReference>
<evidence type="ECO:0000256" key="11">
    <source>
        <dbReference type="PIRSR" id="PIRSR604808-3"/>
    </source>
</evidence>
<feature type="active site" description="Proton donor/acceptor" evidence="9">
    <location>
        <position position="219"/>
    </location>
</feature>
<feature type="site" description="Transition state stabilizer" evidence="11">
    <location>
        <position position="221"/>
    </location>
</feature>
<feature type="binding site" evidence="10">
    <location>
        <position position="221"/>
    </location>
    <ligand>
        <name>Mg(2+)</name>
        <dbReference type="ChEBI" id="CHEBI:18420"/>
        <label>1</label>
    </ligand>
</feature>